<keyword evidence="5" id="KW-1185">Reference proteome</keyword>
<dbReference type="SUPFAM" id="SSF55200">
    <property type="entry name" value="Translation initiation factor IF3, C-terminal domain"/>
    <property type="match status" value="1"/>
</dbReference>
<proteinExistence type="inferred from homology"/>
<evidence type="ECO:0000256" key="3">
    <source>
        <dbReference type="ARBA" id="ARBA00022917"/>
    </source>
</evidence>
<dbReference type="Proteomes" id="UP000007266">
    <property type="component" value="Linkage group 4"/>
</dbReference>
<dbReference type="GO" id="GO:0003743">
    <property type="term" value="F:translation initiation factor activity"/>
    <property type="evidence" value="ECO:0000318"/>
    <property type="project" value="GO_Central"/>
</dbReference>
<evidence type="ECO:0000256" key="1">
    <source>
        <dbReference type="ARBA" id="ARBA00005439"/>
    </source>
</evidence>
<evidence type="ECO:0000313" key="5">
    <source>
        <dbReference type="Proteomes" id="UP000007266"/>
    </source>
</evidence>
<dbReference type="OMA" id="QYENRIT"/>
<evidence type="ECO:0000313" key="4">
    <source>
        <dbReference type="EMBL" id="KYB28074.1"/>
    </source>
</evidence>
<dbReference type="KEGG" id="tca:660169"/>
<organism evidence="4 5">
    <name type="scientific">Tribolium castaneum</name>
    <name type="common">Red flour beetle</name>
    <dbReference type="NCBI Taxonomy" id="7070"/>
    <lineage>
        <taxon>Eukaryota</taxon>
        <taxon>Metazoa</taxon>
        <taxon>Ecdysozoa</taxon>
        <taxon>Arthropoda</taxon>
        <taxon>Hexapoda</taxon>
        <taxon>Insecta</taxon>
        <taxon>Pterygota</taxon>
        <taxon>Neoptera</taxon>
        <taxon>Endopterygota</taxon>
        <taxon>Coleoptera</taxon>
        <taxon>Polyphaga</taxon>
        <taxon>Cucujiformia</taxon>
        <taxon>Tenebrionidae</taxon>
        <taxon>Tenebrionidae incertae sedis</taxon>
        <taxon>Tribolium</taxon>
    </lineage>
</organism>
<keyword evidence="2 4" id="KW-0396">Initiation factor</keyword>
<dbReference type="InParanoid" id="A0A139WJL2"/>
<reference evidence="4 5" key="1">
    <citation type="journal article" date="2008" name="Nature">
        <title>The genome of the model beetle and pest Tribolium castaneum.</title>
        <authorList>
            <consortium name="Tribolium Genome Sequencing Consortium"/>
            <person name="Richards S."/>
            <person name="Gibbs R.A."/>
            <person name="Weinstock G.M."/>
            <person name="Brown S.J."/>
            <person name="Denell R."/>
            <person name="Beeman R.W."/>
            <person name="Gibbs R."/>
            <person name="Beeman R.W."/>
            <person name="Brown S.J."/>
            <person name="Bucher G."/>
            <person name="Friedrich M."/>
            <person name="Grimmelikhuijzen C.J."/>
            <person name="Klingler M."/>
            <person name="Lorenzen M."/>
            <person name="Richards S."/>
            <person name="Roth S."/>
            <person name="Schroder R."/>
            <person name="Tautz D."/>
            <person name="Zdobnov E.M."/>
            <person name="Muzny D."/>
            <person name="Gibbs R.A."/>
            <person name="Weinstock G.M."/>
            <person name="Attaway T."/>
            <person name="Bell S."/>
            <person name="Buhay C.J."/>
            <person name="Chandrabose M.N."/>
            <person name="Chavez D."/>
            <person name="Clerk-Blankenburg K.P."/>
            <person name="Cree A."/>
            <person name="Dao M."/>
            <person name="Davis C."/>
            <person name="Chacko J."/>
            <person name="Dinh H."/>
            <person name="Dugan-Rocha S."/>
            <person name="Fowler G."/>
            <person name="Garner T.T."/>
            <person name="Garnes J."/>
            <person name="Gnirke A."/>
            <person name="Hawes A."/>
            <person name="Hernandez J."/>
            <person name="Hines S."/>
            <person name="Holder M."/>
            <person name="Hume J."/>
            <person name="Jhangiani S.N."/>
            <person name="Joshi V."/>
            <person name="Khan Z.M."/>
            <person name="Jackson L."/>
            <person name="Kovar C."/>
            <person name="Kowis A."/>
            <person name="Lee S."/>
            <person name="Lewis L.R."/>
            <person name="Margolis J."/>
            <person name="Morgan M."/>
            <person name="Nazareth L.V."/>
            <person name="Nguyen N."/>
            <person name="Okwuonu G."/>
            <person name="Parker D."/>
            <person name="Richards S."/>
            <person name="Ruiz S.J."/>
            <person name="Santibanez J."/>
            <person name="Savard J."/>
            <person name="Scherer S.E."/>
            <person name="Schneider B."/>
            <person name="Sodergren E."/>
            <person name="Tautz D."/>
            <person name="Vattahil S."/>
            <person name="Villasana D."/>
            <person name="White C.S."/>
            <person name="Wright R."/>
            <person name="Park Y."/>
            <person name="Beeman R.W."/>
            <person name="Lord J."/>
            <person name="Oppert B."/>
            <person name="Lorenzen M."/>
            <person name="Brown S."/>
            <person name="Wang L."/>
            <person name="Savard J."/>
            <person name="Tautz D."/>
            <person name="Richards S."/>
            <person name="Weinstock G."/>
            <person name="Gibbs R.A."/>
            <person name="Liu Y."/>
            <person name="Worley K."/>
            <person name="Weinstock G."/>
            <person name="Elsik C.G."/>
            <person name="Reese J.T."/>
            <person name="Elhaik E."/>
            <person name="Landan G."/>
            <person name="Graur D."/>
            <person name="Arensburger P."/>
            <person name="Atkinson P."/>
            <person name="Beeman R.W."/>
            <person name="Beidler J."/>
            <person name="Brown S.J."/>
            <person name="Demuth J.P."/>
            <person name="Drury D.W."/>
            <person name="Du Y.Z."/>
            <person name="Fujiwara H."/>
            <person name="Lorenzen M."/>
            <person name="Maselli V."/>
            <person name="Osanai M."/>
            <person name="Park Y."/>
            <person name="Robertson H.M."/>
            <person name="Tu Z."/>
            <person name="Wang J.J."/>
            <person name="Wang S."/>
            <person name="Richards S."/>
            <person name="Song H."/>
            <person name="Zhang L."/>
            <person name="Sodergren E."/>
            <person name="Werner D."/>
            <person name="Stanke M."/>
            <person name="Morgenstern B."/>
            <person name="Solovyev V."/>
            <person name="Kosarev P."/>
            <person name="Brown G."/>
            <person name="Chen H.C."/>
            <person name="Ermolaeva O."/>
            <person name="Hlavina W."/>
            <person name="Kapustin Y."/>
            <person name="Kiryutin B."/>
            <person name="Kitts P."/>
            <person name="Maglott D."/>
            <person name="Pruitt K."/>
            <person name="Sapojnikov V."/>
            <person name="Souvorov A."/>
            <person name="Mackey A.J."/>
            <person name="Waterhouse R.M."/>
            <person name="Wyder S."/>
            <person name="Zdobnov E.M."/>
            <person name="Zdobnov E.M."/>
            <person name="Wyder S."/>
            <person name="Kriventseva E.V."/>
            <person name="Kadowaki T."/>
            <person name="Bork P."/>
            <person name="Aranda M."/>
            <person name="Bao R."/>
            <person name="Beermann A."/>
            <person name="Berns N."/>
            <person name="Bolognesi R."/>
            <person name="Bonneton F."/>
            <person name="Bopp D."/>
            <person name="Brown S.J."/>
            <person name="Bucher G."/>
            <person name="Butts T."/>
            <person name="Chaumot A."/>
            <person name="Denell R.E."/>
            <person name="Ferrier D.E."/>
            <person name="Friedrich M."/>
            <person name="Gordon C.M."/>
            <person name="Jindra M."/>
            <person name="Klingler M."/>
            <person name="Lan Q."/>
            <person name="Lattorff H.M."/>
            <person name="Laudet V."/>
            <person name="von Levetsow C."/>
            <person name="Liu Z."/>
            <person name="Lutz R."/>
            <person name="Lynch J.A."/>
            <person name="da Fonseca R.N."/>
            <person name="Posnien N."/>
            <person name="Reuter R."/>
            <person name="Roth S."/>
            <person name="Savard J."/>
            <person name="Schinko J.B."/>
            <person name="Schmitt C."/>
            <person name="Schoppmeier M."/>
            <person name="Schroder R."/>
            <person name="Shippy T.D."/>
            <person name="Simonnet F."/>
            <person name="Marques-Souza H."/>
            <person name="Tautz D."/>
            <person name="Tomoyasu Y."/>
            <person name="Trauner J."/>
            <person name="Van der Zee M."/>
            <person name="Vervoort M."/>
            <person name="Wittkopp N."/>
            <person name="Wimmer E.A."/>
            <person name="Yang X."/>
            <person name="Jones A.K."/>
            <person name="Sattelle D.B."/>
            <person name="Ebert P.R."/>
            <person name="Nelson D."/>
            <person name="Scott J.G."/>
            <person name="Beeman R.W."/>
            <person name="Muthukrishnan S."/>
            <person name="Kramer K.J."/>
            <person name="Arakane Y."/>
            <person name="Beeman R.W."/>
            <person name="Zhu Q."/>
            <person name="Hogenkamp D."/>
            <person name="Dixit R."/>
            <person name="Oppert B."/>
            <person name="Jiang H."/>
            <person name="Zou Z."/>
            <person name="Marshall J."/>
            <person name="Elpidina E."/>
            <person name="Vinokurov K."/>
            <person name="Oppert C."/>
            <person name="Zou Z."/>
            <person name="Evans J."/>
            <person name="Lu Z."/>
            <person name="Zhao P."/>
            <person name="Sumathipala N."/>
            <person name="Altincicek B."/>
            <person name="Vilcinskas A."/>
            <person name="Williams M."/>
            <person name="Hultmark D."/>
            <person name="Hetru C."/>
            <person name="Jiang H."/>
            <person name="Grimmelikhuijzen C.J."/>
            <person name="Hauser F."/>
            <person name="Cazzamali G."/>
            <person name="Williamson M."/>
            <person name="Park Y."/>
            <person name="Li B."/>
            <person name="Tanaka Y."/>
            <person name="Predel R."/>
            <person name="Neupert S."/>
            <person name="Schachtner J."/>
            <person name="Verleyen P."/>
            <person name="Raible F."/>
            <person name="Bork P."/>
            <person name="Friedrich M."/>
            <person name="Walden K.K."/>
            <person name="Robertson H.M."/>
            <person name="Angeli S."/>
            <person name="Foret S."/>
            <person name="Bucher G."/>
            <person name="Schuetz S."/>
            <person name="Maleszka R."/>
            <person name="Wimmer E.A."/>
            <person name="Beeman R.W."/>
            <person name="Lorenzen M."/>
            <person name="Tomoyasu Y."/>
            <person name="Miller S.C."/>
            <person name="Grossmann D."/>
            <person name="Bucher G."/>
        </authorList>
    </citation>
    <scope>NUCLEOTIDE SEQUENCE [LARGE SCALE GENOMIC DNA]</scope>
    <source>
        <strain evidence="4 5">Georgia GA2</strain>
    </source>
</reference>
<dbReference type="OrthoDB" id="21573at2759"/>
<protein>
    <submittedName>
        <fullName evidence="4">Translation initiation factor IF-3, mitochondrial-like Protein</fullName>
    </submittedName>
</protein>
<sequence length="221" mass="25303">MSLTSVLQNFRVLSTRHSLKCVSVAKSLSSKAPPQGVLKKLDPDTGKLQIKKTNIVPKITLVSGDNVSITTLQEAEKLSKRRDLKLVKIVDVDAKTQRPVYQLMTGEEYHAEDLKQREKRKEERQKNIKGEKVLLLNCRITQHDLTIQLKKALKWLHKMYEVRVVISGAHGNVEVAEKIYSSIDQFFKVEEVDARLVQKRTKGSDIKFQITPPAYKERKDL</sequence>
<reference evidence="4 5" key="2">
    <citation type="journal article" date="2010" name="Nucleic Acids Res.">
        <title>BeetleBase in 2010: revisions to provide comprehensive genomic information for Tribolium castaneum.</title>
        <authorList>
            <person name="Kim H.S."/>
            <person name="Murphy T."/>
            <person name="Xia J."/>
            <person name="Caragea D."/>
            <person name="Park Y."/>
            <person name="Beeman R.W."/>
            <person name="Lorenzen M.D."/>
            <person name="Butcher S."/>
            <person name="Manak J.R."/>
            <person name="Brown S.J."/>
        </authorList>
    </citation>
    <scope>GENOME REANNOTATION</scope>
    <source>
        <strain evidence="4 5">Georgia GA2</strain>
    </source>
</reference>
<dbReference type="PANTHER" id="PTHR10938">
    <property type="entry name" value="TRANSLATION INITIATION FACTOR IF-3"/>
    <property type="match status" value="1"/>
</dbReference>
<dbReference type="InterPro" id="IPR001288">
    <property type="entry name" value="Translation_initiation_fac_3"/>
</dbReference>
<dbReference type="PANTHER" id="PTHR10938:SF0">
    <property type="entry name" value="TRANSLATION INITIATION FACTOR IF-3, MITOCHONDRIAL"/>
    <property type="match status" value="1"/>
</dbReference>
<dbReference type="Gene3D" id="3.30.110.10">
    <property type="entry name" value="Translation initiation factor 3 (IF-3), C-terminal domain"/>
    <property type="match status" value="1"/>
</dbReference>
<evidence type="ECO:0000256" key="2">
    <source>
        <dbReference type="ARBA" id="ARBA00022540"/>
    </source>
</evidence>
<dbReference type="GO" id="GO:0043022">
    <property type="term" value="F:ribosome binding"/>
    <property type="evidence" value="ECO:0000318"/>
    <property type="project" value="GO_Central"/>
</dbReference>
<dbReference type="AlphaFoldDB" id="A0A139WJL2"/>
<dbReference type="GO" id="GO:0032790">
    <property type="term" value="P:ribosome disassembly"/>
    <property type="evidence" value="ECO:0000318"/>
    <property type="project" value="GO_Central"/>
</dbReference>
<dbReference type="EMBL" id="KQ971338">
    <property type="protein sequence ID" value="KYB28074.1"/>
    <property type="molecule type" value="Genomic_DNA"/>
</dbReference>
<keyword evidence="3" id="KW-0648">Protein biosynthesis</keyword>
<comment type="similarity">
    <text evidence="1">Belongs to the IF-3 family.</text>
</comment>
<gene>
    <name evidence="4" type="primary">AUGUSTUS-3.0.2_32865</name>
    <name evidence="4" type="ORF">TcasGA2_TC032865</name>
</gene>
<dbReference type="InterPro" id="IPR036788">
    <property type="entry name" value="T_IF-3_C_sf"/>
</dbReference>
<dbReference type="FunFam" id="3.30.110.10:FF:000006">
    <property type="entry name" value="Probable translation initiation factor, mitochondrial"/>
    <property type="match status" value="1"/>
</dbReference>
<accession>A0A139WJL2</accession>
<dbReference type="GO" id="GO:0005739">
    <property type="term" value="C:mitochondrion"/>
    <property type="evidence" value="ECO:0000318"/>
    <property type="project" value="GO_Central"/>
</dbReference>
<dbReference type="GO" id="GO:0070124">
    <property type="term" value="P:mitochondrial translational initiation"/>
    <property type="evidence" value="ECO:0000318"/>
    <property type="project" value="GO_Central"/>
</dbReference>
<name>A0A139WJL2_TRICA</name>